<dbReference type="Gene3D" id="2.40.420.20">
    <property type="match status" value="1"/>
</dbReference>
<dbReference type="InterPro" id="IPR036365">
    <property type="entry name" value="PGBD-like_sf"/>
</dbReference>
<keyword evidence="7" id="KW-1185">Reference proteome</keyword>
<evidence type="ECO:0000256" key="1">
    <source>
        <dbReference type="ARBA" id="ARBA00004196"/>
    </source>
</evidence>
<evidence type="ECO:0000256" key="2">
    <source>
        <dbReference type="ARBA" id="ARBA00023054"/>
    </source>
</evidence>
<keyword evidence="4" id="KW-0812">Transmembrane</keyword>
<proteinExistence type="predicted"/>
<organism evidence="6 7">
    <name type="scientific">Streptomyces amakusaensis</name>
    <dbReference type="NCBI Taxonomy" id="67271"/>
    <lineage>
        <taxon>Bacteria</taxon>
        <taxon>Bacillati</taxon>
        <taxon>Actinomycetota</taxon>
        <taxon>Actinomycetes</taxon>
        <taxon>Kitasatosporales</taxon>
        <taxon>Streptomycetaceae</taxon>
        <taxon>Streptomyces</taxon>
    </lineage>
</organism>
<feature type="region of interest" description="Disordered" evidence="3">
    <location>
        <begin position="1"/>
        <end position="33"/>
    </location>
</feature>
<dbReference type="Gene3D" id="1.10.101.10">
    <property type="entry name" value="PGBD-like superfamily/PGBD"/>
    <property type="match status" value="1"/>
</dbReference>
<accession>A0ABW0AV21</accession>
<dbReference type="PANTHER" id="PTHR32347:SF27">
    <property type="entry name" value="RND EFFLUX PUMP MEMBRANE FUSION PROTEIN BARREL-SANDWICH DOMAIN-CONTAINING PROTEIN"/>
    <property type="match status" value="1"/>
</dbReference>
<evidence type="ECO:0000256" key="3">
    <source>
        <dbReference type="SAM" id="MobiDB-lite"/>
    </source>
</evidence>
<reference evidence="7" key="1">
    <citation type="journal article" date="2019" name="Int. J. Syst. Evol. Microbiol.">
        <title>The Global Catalogue of Microorganisms (GCM) 10K type strain sequencing project: providing services to taxonomists for standard genome sequencing and annotation.</title>
        <authorList>
            <consortium name="The Broad Institute Genomics Platform"/>
            <consortium name="The Broad Institute Genome Sequencing Center for Infectious Disease"/>
            <person name="Wu L."/>
            <person name="Ma J."/>
        </authorList>
    </citation>
    <scope>NUCLEOTIDE SEQUENCE [LARGE SCALE GENOMIC DNA]</scope>
    <source>
        <strain evidence="7">PCU 266</strain>
    </source>
</reference>
<keyword evidence="2" id="KW-0175">Coiled coil</keyword>
<feature type="transmembrane region" description="Helical" evidence="4">
    <location>
        <begin position="32"/>
        <end position="52"/>
    </location>
</feature>
<keyword evidence="4" id="KW-1133">Transmembrane helix</keyword>
<dbReference type="PANTHER" id="PTHR32347">
    <property type="entry name" value="EFFLUX SYSTEM COMPONENT YKNX-RELATED"/>
    <property type="match status" value="1"/>
</dbReference>
<feature type="domain" description="Peptidoglycan binding-like" evidence="5">
    <location>
        <begin position="152"/>
        <end position="203"/>
    </location>
</feature>
<evidence type="ECO:0000313" key="6">
    <source>
        <dbReference type="EMBL" id="MFC5156996.1"/>
    </source>
</evidence>
<feature type="region of interest" description="Disordered" evidence="3">
    <location>
        <begin position="58"/>
        <end position="82"/>
    </location>
</feature>
<keyword evidence="4" id="KW-0472">Membrane</keyword>
<comment type="caution">
    <text evidence="6">The sequence shown here is derived from an EMBL/GenBank/DDBJ whole genome shotgun (WGS) entry which is preliminary data.</text>
</comment>
<dbReference type="InterPro" id="IPR036366">
    <property type="entry name" value="PGBDSf"/>
</dbReference>
<dbReference type="Proteomes" id="UP001596160">
    <property type="component" value="Unassembled WGS sequence"/>
</dbReference>
<evidence type="ECO:0000259" key="5">
    <source>
        <dbReference type="Pfam" id="PF01471"/>
    </source>
</evidence>
<dbReference type="Pfam" id="PF01471">
    <property type="entry name" value="PG_binding_1"/>
    <property type="match status" value="1"/>
</dbReference>
<protein>
    <submittedName>
        <fullName evidence="6">Efflux RND transporter periplasmic adaptor subunit</fullName>
    </submittedName>
</protein>
<dbReference type="RefSeq" id="WP_344486728.1">
    <property type="nucleotide sequence ID" value="NZ_BAAASB010000045.1"/>
</dbReference>
<dbReference type="InterPro" id="IPR050465">
    <property type="entry name" value="UPF0194_transport"/>
</dbReference>
<evidence type="ECO:0000256" key="4">
    <source>
        <dbReference type="SAM" id="Phobius"/>
    </source>
</evidence>
<name>A0ABW0AV21_9ACTN</name>
<dbReference type="SUPFAM" id="SSF47090">
    <property type="entry name" value="PGBD-like"/>
    <property type="match status" value="1"/>
</dbReference>
<sequence>MATTEIPTEGAQSAPPPEEPERRPGTRRRHRGRTAAVVVALVAAGGAGAIFANPFDSARSQDPAASSQDTATNTAKVTKGTLSSRTQQNGTLGYAGSYDVVNKASGTVTRVPAVGQVIRQGKPLYWVDGEPVILLKGARTPVYRALERGDEGEDVKQLNAALVELGYATDEQIDPDSDYFSRQTRWALKKLQDDVGVEETGKLSLGQALFLPVDEIRVTSVDAVIGGSAAPGKPIIQGSSTGRQVTVELNASQQSDVKVGDKVTITMPDDTSTPGVVSSVGKVAKQGENKTTIDVTIKPTKPKVTGRLDKAPVQVAIVSDTVKDVLSVPVDALLALAGGGYAVEVVKAGGTATELIPVETRLFDGSAGRVEVSGDRLRAGQDVVVPGS</sequence>
<dbReference type="EMBL" id="JBHSKP010000056">
    <property type="protein sequence ID" value="MFC5156996.1"/>
    <property type="molecule type" value="Genomic_DNA"/>
</dbReference>
<comment type="subcellular location">
    <subcellularLocation>
        <location evidence="1">Cell envelope</location>
    </subcellularLocation>
</comment>
<evidence type="ECO:0000313" key="7">
    <source>
        <dbReference type="Proteomes" id="UP001596160"/>
    </source>
</evidence>
<gene>
    <name evidence="6" type="ORF">ACFPRH_35320</name>
</gene>
<dbReference type="InterPro" id="IPR002477">
    <property type="entry name" value="Peptidoglycan-bd-like"/>
</dbReference>